<dbReference type="Proteomes" id="UP001434883">
    <property type="component" value="Unassembled WGS sequence"/>
</dbReference>
<sequence length="70" mass="8322">SMYFDEDGDLAHEFYEETIVTKNGRKRAKLKRIQKNLTPQVGNLNHQKENSLVRAFPGLLRIFFFFFQEV</sequence>
<dbReference type="Pfam" id="PF15000">
    <property type="entry name" value="TUSC2"/>
    <property type="match status" value="1"/>
</dbReference>
<evidence type="ECO:0000313" key="1">
    <source>
        <dbReference type="EMBL" id="MEQ2209804.1"/>
    </source>
</evidence>
<comment type="caution">
    <text evidence="1">The sequence shown here is derived from an EMBL/GenBank/DDBJ whole genome shotgun (WGS) entry which is preliminary data.</text>
</comment>
<protein>
    <submittedName>
        <fullName evidence="1">Tumor suppressor candidate 2</fullName>
    </submittedName>
</protein>
<dbReference type="InterPro" id="IPR029393">
    <property type="entry name" value="FUS1"/>
</dbReference>
<gene>
    <name evidence="1" type="primary">TUSC2_2</name>
    <name evidence="1" type="ORF">XENOCAPTIV_004259</name>
</gene>
<feature type="non-terminal residue" evidence="1">
    <location>
        <position position="1"/>
    </location>
</feature>
<dbReference type="EMBL" id="JAHRIN010051858">
    <property type="protein sequence ID" value="MEQ2209804.1"/>
    <property type="molecule type" value="Genomic_DNA"/>
</dbReference>
<proteinExistence type="predicted"/>
<name>A0ABV0RP66_9TELE</name>
<dbReference type="PANTHER" id="PTHR15453">
    <property type="entry name" value="TUMOR SUPPRESSOR CANDIDATE 2"/>
    <property type="match status" value="1"/>
</dbReference>
<evidence type="ECO:0000313" key="2">
    <source>
        <dbReference type="Proteomes" id="UP001434883"/>
    </source>
</evidence>
<reference evidence="1 2" key="1">
    <citation type="submission" date="2021-06" db="EMBL/GenBank/DDBJ databases">
        <authorList>
            <person name="Palmer J.M."/>
        </authorList>
    </citation>
    <scope>NUCLEOTIDE SEQUENCE [LARGE SCALE GENOMIC DNA]</scope>
    <source>
        <strain evidence="1 2">XC_2019</strain>
        <tissue evidence="1">Muscle</tissue>
    </source>
</reference>
<keyword evidence="2" id="KW-1185">Reference proteome</keyword>
<accession>A0ABV0RP66</accession>
<organism evidence="1 2">
    <name type="scientific">Xenoophorus captivus</name>
    <dbReference type="NCBI Taxonomy" id="1517983"/>
    <lineage>
        <taxon>Eukaryota</taxon>
        <taxon>Metazoa</taxon>
        <taxon>Chordata</taxon>
        <taxon>Craniata</taxon>
        <taxon>Vertebrata</taxon>
        <taxon>Euteleostomi</taxon>
        <taxon>Actinopterygii</taxon>
        <taxon>Neopterygii</taxon>
        <taxon>Teleostei</taxon>
        <taxon>Neoteleostei</taxon>
        <taxon>Acanthomorphata</taxon>
        <taxon>Ovalentaria</taxon>
        <taxon>Atherinomorphae</taxon>
        <taxon>Cyprinodontiformes</taxon>
        <taxon>Goodeidae</taxon>
        <taxon>Xenoophorus</taxon>
    </lineage>
</organism>
<dbReference type="PANTHER" id="PTHR15453:SF8">
    <property type="entry name" value="TUMOR SUPPRESSOR CANDIDATE 2"/>
    <property type="match status" value="1"/>
</dbReference>